<evidence type="ECO:0000259" key="6">
    <source>
        <dbReference type="Pfam" id="PF04116"/>
    </source>
</evidence>
<evidence type="ECO:0000313" key="7">
    <source>
        <dbReference type="EMBL" id="MDC0672478.1"/>
    </source>
</evidence>
<name>A0ABT5BEA8_9BACT</name>
<protein>
    <submittedName>
        <fullName evidence="7">Sterol desaturase family protein</fullName>
    </submittedName>
</protein>
<keyword evidence="3 5" id="KW-1133">Transmembrane helix</keyword>
<keyword evidence="2 5" id="KW-0812">Transmembrane</keyword>
<keyword evidence="8" id="KW-1185">Reference proteome</keyword>
<feature type="transmembrane region" description="Helical" evidence="5">
    <location>
        <begin position="6"/>
        <end position="32"/>
    </location>
</feature>
<dbReference type="PANTHER" id="PTHR11863">
    <property type="entry name" value="STEROL DESATURASE"/>
    <property type="match status" value="1"/>
</dbReference>
<evidence type="ECO:0000256" key="3">
    <source>
        <dbReference type="ARBA" id="ARBA00022989"/>
    </source>
</evidence>
<dbReference type="InterPro" id="IPR050307">
    <property type="entry name" value="Sterol_Desaturase_Related"/>
</dbReference>
<dbReference type="Pfam" id="PF04116">
    <property type="entry name" value="FA_hydroxylase"/>
    <property type="match status" value="1"/>
</dbReference>
<dbReference type="Proteomes" id="UP001217838">
    <property type="component" value="Unassembled WGS sequence"/>
</dbReference>
<reference evidence="7 8" key="1">
    <citation type="submission" date="2022-11" db="EMBL/GenBank/DDBJ databases">
        <title>Minimal conservation of predation-associated metabolite biosynthetic gene clusters underscores biosynthetic potential of Myxococcota including descriptions for ten novel species: Archangium lansinium sp. nov., Myxococcus landrumus sp. nov., Nannocystis bai.</title>
        <authorList>
            <person name="Ahearne A."/>
            <person name="Stevens C."/>
            <person name="Dowd S."/>
        </authorList>
    </citation>
    <scope>NUCLEOTIDE SEQUENCE [LARGE SCALE GENOMIC DNA]</scope>
    <source>
        <strain evidence="7 8">NCELM</strain>
    </source>
</reference>
<sequence>MPHLPWYVWVLGTLAAYFVVSLALDAMCRGLFARRSIGGAGRAPIRLARRKVATLFVLNTLQIGAALALADGFHEQGRGGLYVQEIASPLQLLLVAAQTLFILFVFDTNFFWVHRFAHRHRRLFAMFHAEHHRPRFPTVWHLQYQHPLDYLATTAAPLVWVALLPIPLSTQSYLLAVTIAAFHNIAGHAGHEVSDTFIGLPTPNGWAAALDPRRRWLARLFNNVLHHDLHHQKCRGNYSLYFTFWDRLCGTLNPDTDRVDVYVRERGVT</sequence>
<evidence type="ECO:0000256" key="1">
    <source>
        <dbReference type="ARBA" id="ARBA00004370"/>
    </source>
</evidence>
<gene>
    <name evidence="7" type="ORF">POL58_32310</name>
</gene>
<feature type="transmembrane region" description="Helical" evidence="5">
    <location>
        <begin position="52"/>
        <end position="70"/>
    </location>
</feature>
<accession>A0ABT5BEA8</accession>
<comment type="subcellular location">
    <subcellularLocation>
        <location evidence="1">Membrane</location>
    </subcellularLocation>
</comment>
<dbReference type="RefSeq" id="WP_272004243.1">
    <property type="nucleotide sequence ID" value="NZ_JAQNDN010000019.1"/>
</dbReference>
<evidence type="ECO:0000313" key="8">
    <source>
        <dbReference type="Proteomes" id="UP001217838"/>
    </source>
</evidence>
<organism evidence="7 8">
    <name type="scientific">Nannocystis radixulma</name>
    <dbReference type="NCBI Taxonomy" id="2995305"/>
    <lineage>
        <taxon>Bacteria</taxon>
        <taxon>Pseudomonadati</taxon>
        <taxon>Myxococcota</taxon>
        <taxon>Polyangia</taxon>
        <taxon>Nannocystales</taxon>
        <taxon>Nannocystaceae</taxon>
        <taxon>Nannocystis</taxon>
    </lineage>
</organism>
<dbReference type="InterPro" id="IPR006694">
    <property type="entry name" value="Fatty_acid_hydroxylase"/>
</dbReference>
<comment type="caution">
    <text evidence="7">The sequence shown here is derived from an EMBL/GenBank/DDBJ whole genome shotgun (WGS) entry which is preliminary data.</text>
</comment>
<evidence type="ECO:0000256" key="5">
    <source>
        <dbReference type="SAM" id="Phobius"/>
    </source>
</evidence>
<proteinExistence type="predicted"/>
<feature type="domain" description="Fatty acid hydroxylase" evidence="6">
    <location>
        <begin position="100"/>
        <end position="251"/>
    </location>
</feature>
<feature type="transmembrane region" description="Helical" evidence="5">
    <location>
        <begin position="90"/>
        <end position="113"/>
    </location>
</feature>
<dbReference type="EMBL" id="JAQNDN010000019">
    <property type="protein sequence ID" value="MDC0672478.1"/>
    <property type="molecule type" value="Genomic_DNA"/>
</dbReference>
<evidence type="ECO:0000256" key="2">
    <source>
        <dbReference type="ARBA" id="ARBA00022692"/>
    </source>
</evidence>
<keyword evidence="4 5" id="KW-0472">Membrane</keyword>
<evidence type="ECO:0000256" key="4">
    <source>
        <dbReference type="ARBA" id="ARBA00023136"/>
    </source>
</evidence>